<feature type="non-terminal residue" evidence="2">
    <location>
        <position position="1"/>
    </location>
</feature>
<gene>
    <name evidence="2" type="ORF">PISMIDRAFT_677098</name>
</gene>
<sequence>TTLKEEPSHDGFTVHQRTSMHPSHEKCVETHQYILLLCRRTLKVPFLWRLARAR</sequence>
<name>A0A0C9ZU33_9AGAM</name>
<keyword evidence="3" id="KW-1185">Reference proteome</keyword>
<dbReference type="Proteomes" id="UP000054018">
    <property type="component" value="Unassembled WGS sequence"/>
</dbReference>
<reference evidence="3" key="2">
    <citation type="submission" date="2015-01" db="EMBL/GenBank/DDBJ databases">
        <title>Evolutionary Origins and Diversification of the Mycorrhizal Mutualists.</title>
        <authorList>
            <consortium name="DOE Joint Genome Institute"/>
            <consortium name="Mycorrhizal Genomics Consortium"/>
            <person name="Kohler A."/>
            <person name="Kuo A."/>
            <person name="Nagy L.G."/>
            <person name="Floudas D."/>
            <person name="Copeland A."/>
            <person name="Barry K.W."/>
            <person name="Cichocki N."/>
            <person name="Veneault-Fourrey C."/>
            <person name="LaButti K."/>
            <person name="Lindquist E.A."/>
            <person name="Lipzen A."/>
            <person name="Lundell T."/>
            <person name="Morin E."/>
            <person name="Murat C."/>
            <person name="Riley R."/>
            <person name="Ohm R."/>
            <person name="Sun H."/>
            <person name="Tunlid A."/>
            <person name="Henrissat B."/>
            <person name="Grigoriev I.V."/>
            <person name="Hibbett D.S."/>
            <person name="Martin F."/>
        </authorList>
    </citation>
    <scope>NUCLEOTIDE SEQUENCE [LARGE SCALE GENOMIC DNA]</scope>
    <source>
        <strain evidence="3">441</strain>
    </source>
</reference>
<reference evidence="2 3" key="1">
    <citation type="submission" date="2014-04" db="EMBL/GenBank/DDBJ databases">
        <authorList>
            <consortium name="DOE Joint Genome Institute"/>
            <person name="Kuo A."/>
            <person name="Kohler A."/>
            <person name="Costa M.D."/>
            <person name="Nagy L.G."/>
            <person name="Floudas D."/>
            <person name="Copeland A."/>
            <person name="Barry K.W."/>
            <person name="Cichocki N."/>
            <person name="Veneault-Fourrey C."/>
            <person name="LaButti K."/>
            <person name="Lindquist E.A."/>
            <person name="Lipzen A."/>
            <person name="Lundell T."/>
            <person name="Morin E."/>
            <person name="Murat C."/>
            <person name="Sun H."/>
            <person name="Tunlid A."/>
            <person name="Henrissat B."/>
            <person name="Grigoriev I.V."/>
            <person name="Hibbett D.S."/>
            <person name="Martin F."/>
            <person name="Nordberg H.P."/>
            <person name="Cantor M.N."/>
            <person name="Hua S.X."/>
        </authorList>
    </citation>
    <scope>NUCLEOTIDE SEQUENCE [LARGE SCALE GENOMIC DNA]</scope>
    <source>
        <strain evidence="2 3">441</strain>
    </source>
</reference>
<dbReference type="HOGENOM" id="CLU_3056110_0_0_1"/>
<proteinExistence type="predicted"/>
<evidence type="ECO:0000256" key="1">
    <source>
        <dbReference type="SAM" id="MobiDB-lite"/>
    </source>
</evidence>
<accession>A0A0C9ZU33</accession>
<evidence type="ECO:0000313" key="3">
    <source>
        <dbReference type="Proteomes" id="UP000054018"/>
    </source>
</evidence>
<organism evidence="2 3">
    <name type="scientific">Pisolithus microcarpus 441</name>
    <dbReference type="NCBI Taxonomy" id="765257"/>
    <lineage>
        <taxon>Eukaryota</taxon>
        <taxon>Fungi</taxon>
        <taxon>Dikarya</taxon>
        <taxon>Basidiomycota</taxon>
        <taxon>Agaricomycotina</taxon>
        <taxon>Agaricomycetes</taxon>
        <taxon>Agaricomycetidae</taxon>
        <taxon>Boletales</taxon>
        <taxon>Sclerodermatineae</taxon>
        <taxon>Pisolithaceae</taxon>
        <taxon>Pisolithus</taxon>
    </lineage>
</organism>
<protein>
    <submittedName>
        <fullName evidence="2">Uncharacterized protein</fullName>
    </submittedName>
</protein>
<feature type="region of interest" description="Disordered" evidence="1">
    <location>
        <begin position="1"/>
        <end position="21"/>
    </location>
</feature>
<evidence type="ECO:0000313" key="2">
    <source>
        <dbReference type="EMBL" id="KIK25772.1"/>
    </source>
</evidence>
<dbReference type="AlphaFoldDB" id="A0A0C9ZU33"/>
<dbReference type="EMBL" id="KN833706">
    <property type="protein sequence ID" value="KIK25772.1"/>
    <property type="molecule type" value="Genomic_DNA"/>
</dbReference>